<feature type="domain" description="N-acetyltransferase" evidence="1">
    <location>
        <begin position="4"/>
        <end position="152"/>
    </location>
</feature>
<organism evidence="2">
    <name type="scientific">freshwater metagenome</name>
    <dbReference type="NCBI Taxonomy" id="449393"/>
    <lineage>
        <taxon>unclassified sequences</taxon>
        <taxon>metagenomes</taxon>
        <taxon>ecological metagenomes</taxon>
    </lineage>
</organism>
<protein>
    <submittedName>
        <fullName evidence="2">Unannotated protein</fullName>
    </submittedName>
</protein>
<dbReference type="InterPro" id="IPR038764">
    <property type="entry name" value="GNAT_N_AcTrfase_prd"/>
</dbReference>
<dbReference type="PANTHER" id="PTHR41700:SF1">
    <property type="entry name" value="N-ACETYLTRANSFERASE DOMAIN-CONTAINING PROTEIN"/>
    <property type="match status" value="1"/>
</dbReference>
<gene>
    <name evidence="2" type="ORF">UFOPK1722_01496</name>
</gene>
<dbReference type="InterPro" id="IPR016181">
    <property type="entry name" value="Acyl_CoA_acyltransferase"/>
</dbReference>
<dbReference type="PANTHER" id="PTHR41700">
    <property type="entry name" value="GCN5-RELATED N-ACETYLTRANSFERASE"/>
    <property type="match status" value="1"/>
</dbReference>
<reference evidence="2" key="1">
    <citation type="submission" date="2020-05" db="EMBL/GenBank/DDBJ databases">
        <authorList>
            <person name="Chiriac C."/>
            <person name="Salcher M."/>
            <person name="Ghai R."/>
            <person name="Kavagutti S V."/>
        </authorList>
    </citation>
    <scope>NUCLEOTIDE SEQUENCE</scope>
</reference>
<dbReference type="AlphaFoldDB" id="A0A6J6FH66"/>
<dbReference type="EMBL" id="CAEZTS010000154">
    <property type="protein sequence ID" value="CAB4588231.1"/>
    <property type="molecule type" value="Genomic_DNA"/>
</dbReference>
<evidence type="ECO:0000313" key="2">
    <source>
        <dbReference type="EMBL" id="CAB4588231.1"/>
    </source>
</evidence>
<dbReference type="PROSITE" id="PS51186">
    <property type="entry name" value="GNAT"/>
    <property type="match status" value="1"/>
</dbReference>
<accession>A0A6J6FH66</accession>
<proteinExistence type="predicted"/>
<name>A0A6J6FH66_9ZZZZ</name>
<dbReference type="InterPro" id="IPR000182">
    <property type="entry name" value="GNAT_dom"/>
</dbReference>
<dbReference type="CDD" id="cd04301">
    <property type="entry name" value="NAT_SF"/>
    <property type="match status" value="1"/>
</dbReference>
<evidence type="ECO:0000259" key="1">
    <source>
        <dbReference type="PROSITE" id="PS51186"/>
    </source>
</evidence>
<dbReference type="Pfam" id="PF00583">
    <property type="entry name" value="Acetyltransf_1"/>
    <property type="match status" value="1"/>
</dbReference>
<dbReference type="GO" id="GO:0016747">
    <property type="term" value="F:acyltransferase activity, transferring groups other than amino-acyl groups"/>
    <property type="evidence" value="ECO:0007669"/>
    <property type="project" value="InterPro"/>
</dbReference>
<dbReference type="SUPFAM" id="SSF55729">
    <property type="entry name" value="Acyl-CoA N-acyltransferases (Nat)"/>
    <property type="match status" value="1"/>
</dbReference>
<dbReference type="Gene3D" id="3.40.630.30">
    <property type="match status" value="1"/>
</dbReference>
<sequence>MSDVVVRELRGLAEMDALRRTAGSVWGGAAADMVSSDFLMALAHSGGYIAGAFLDDRMVGCSFGMLAEHGRRWCLHSHITGVVPELQNSGLGARLKFHQRDWARHKGLTAITWTFDPLVRRNGWFNLQRLGARAVEYHVNFYGALNDDINGSDETDRLLAWWDVEPARATDLGADEPTIEIPTPDDIVALRRQDPTAGHEWRLSMRNRLGPLLTTHDVVGMNHNGDYILRTKDARC</sequence>